<sequence>MQSRKSERLIWNLRMFNKGCHFWMIKDKVYLQIIKEIFISNIQLHINLKRLKQCYLIVKQGPSFKNHKMGKQVFNDYPKLKSRANQI</sequence>
<dbReference type="Proteomes" id="UP000689195">
    <property type="component" value="Unassembled WGS sequence"/>
</dbReference>
<keyword evidence="2" id="KW-1185">Reference proteome</keyword>
<proteinExistence type="predicted"/>
<dbReference type="AlphaFoldDB" id="A0A8S1UL15"/>
<evidence type="ECO:0000313" key="2">
    <source>
        <dbReference type="Proteomes" id="UP000689195"/>
    </source>
</evidence>
<name>A0A8S1UL15_9CILI</name>
<protein>
    <submittedName>
        <fullName evidence="1">Uncharacterized protein</fullName>
    </submittedName>
</protein>
<organism evidence="1 2">
    <name type="scientific">Paramecium pentaurelia</name>
    <dbReference type="NCBI Taxonomy" id="43138"/>
    <lineage>
        <taxon>Eukaryota</taxon>
        <taxon>Sar</taxon>
        <taxon>Alveolata</taxon>
        <taxon>Ciliophora</taxon>
        <taxon>Intramacronucleata</taxon>
        <taxon>Oligohymenophorea</taxon>
        <taxon>Peniculida</taxon>
        <taxon>Parameciidae</taxon>
        <taxon>Paramecium</taxon>
    </lineage>
</organism>
<gene>
    <name evidence="1" type="ORF">PPENT_87.1.T0430172</name>
</gene>
<dbReference type="EMBL" id="CAJJDO010000043">
    <property type="protein sequence ID" value="CAD8165878.1"/>
    <property type="molecule type" value="Genomic_DNA"/>
</dbReference>
<accession>A0A8S1UL15</accession>
<reference evidence="1" key="1">
    <citation type="submission" date="2021-01" db="EMBL/GenBank/DDBJ databases">
        <authorList>
            <consortium name="Genoscope - CEA"/>
            <person name="William W."/>
        </authorList>
    </citation>
    <scope>NUCLEOTIDE SEQUENCE</scope>
</reference>
<comment type="caution">
    <text evidence="1">The sequence shown here is derived from an EMBL/GenBank/DDBJ whole genome shotgun (WGS) entry which is preliminary data.</text>
</comment>
<evidence type="ECO:0000313" key="1">
    <source>
        <dbReference type="EMBL" id="CAD8165878.1"/>
    </source>
</evidence>